<dbReference type="PANTHER" id="PTHR21237">
    <property type="entry name" value="GRPE PROTEIN"/>
    <property type="match status" value="1"/>
</dbReference>
<dbReference type="PRINTS" id="PR00773">
    <property type="entry name" value="GRPEPROTEIN"/>
</dbReference>
<dbReference type="CDD" id="cd00446">
    <property type="entry name" value="GrpE"/>
    <property type="match status" value="1"/>
</dbReference>
<keyword evidence="2 3" id="KW-0143">Chaperone</keyword>
<keyword evidence="5" id="KW-0175">Coiled coil</keyword>
<name>A0ABM0GP84_SACKO</name>
<dbReference type="InterPro" id="IPR013805">
    <property type="entry name" value="GrpE_CC"/>
</dbReference>
<protein>
    <recommendedName>
        <fullName evidence="3">GrpE protein homolog</fullName>
    </recommendedName>
</protein>
<organism evidence="6 7">
    <name type="scientific">Saccoglossus kowalevskii</name>
    <name type="common">Acorn worm</name>
    <dbReference type="NCBI Taxonomy" id="10224"/>
    <lineage>
        <taxon>Eukaryota</taxon>
        <taxon>Metazoa</taxon>
        <taxon>Hemichordata</taxon>
        <taxon>Enteropneusta</taxon>
        <taxon>Harrimaniidae</taxon>
        <taxon>Saccoglossus</taxon>
    </lineage>
</organism>
<reference evidence="7" key="1">
    <citation type="submission" date="2025-08" db="UniProtKB">
        <authorList>
            <consortium name="RefSeq"/>
        </authorList>
    </citation>
    <scope>IDENTIFICATION</scope>
    <source>
        <tissue evidence="7">Testes</tissue>
    </source>
</reference>
<keyword evidence="3" id="KW-0496">Mitochondrion</keyword>
<dbReference type="InterPro" id="IPR000740">
    <property type="entry name" value="GrpE"/>
</dbReference>
<evidence type="ECO:0000256" key="4">
    <source>
        <dbReference type="RuleBase" id="RU004478"/>
    </source>
</evidence>
<proteinExistence type="inferred from homology"/>
<evidence type="ECO:0000313" key="7">
    <source>
        <dbReference type="RefSeq" id="XP_002734301.1"/>
    </source>
</evidence>
<evidence type="ECO:0000256" key="5">
    <source>
        <dbReference type="SAM" id="Coils"/>
    </source>
</evidence>
<comment type="function">
    <text evidence="3">Essential component of the PAM complex, a complex required for the translocation of transit peptide-containing proteins from the inner membrane into the mitochondrial matrix in an ATP-dependent manner.</text>
</comment>
<comment type="subcellular location">
    <subcellularLocation>
        <location evidence="3">Mitochondrion matrix</location>
    </subcellularLocation>
</comment>
<dbReference type="Proteomes" id="UP000694865">
    <property type="component" value="Unplaced"/>
</dbReference>
<comment type="similarity">
    <text evidence="1 4">Belongs to the GrpE family.</text>
</comment>
<evidence type="ECO:0000256" key="3">
    <source>
        <dbReference type="RuleBase" id="RU000640"/>
    </source>
</evidence>
<evidence type="ECO:0000256" key="2">
    <source>
        <dbReference type="ARBA" id="ARBA00023186"/>
    </source>
</evidence>
<gene>
    <name evidence="7" type="primary">LOC100366805</name>
</gene>
<dbReference type="HAMAP" id="MF_01151">
    <property type="entry name" value="GrpE"/>
    <property type="match status" value="1"/>
</dbReference>
<dbReference type="SUPFAM" id="SSF51064">
    <property type="entry name" value="Head domain of nucleotide exchange factor GrpE"/>
    <property type="match status" value="1"/>
</dbReference>
<dbReference type="InterPro" id="IPR009012">
    <property type="entry name" value="GrpE_head"/>
</dbReference>
<dbReference type="SUPFAM" id="SSF58014">
    <property type="entry name" value="Coiled-coil domain of nucleotide exchange factor GrpE"/>
    <property type="match status" value="1"/>
</dbReference>
<evidence type="ECO:0000256" key="1">
    <source>
        <dbReference type="ARBA" id="ARBA00009054"/>
    </source>
</evidence>
<dbReference type="PROSITE" id="PS01071">
    <property type="entry name" value="GRPE"/>
    <property type="match status" value="1"/>
</dbReference>
<dbReference type="GeneID" id="100366805"/>
<evidence type="ECO:0000313" key="6">
    <source>
        <dbReference type="Proteomes" id="UP000694865"/>
    </source>
</evidence>
<dbReference type="PANTHER" id="PTHR21237:SF23">
    <property type="entry name" value="GRPE PROTEIN HOMOLOG, MITOCHONDRIAL"/>
    <property type="match status" value="1"/>
</dbReference>
<dbReference type="Gene3D" id="3.90.20.20">
    <property type="match status" value="1"/>
</dbReference>
<dbReference type="RefSeq" id="XP_002734301.1">
    <property type="nucleotide sequence ID" value="XM_002734255.2"/>
</dbReference>
<accession>A0ABM0GP84</accession>
<sequence length="216" mass="24198">MAAIGARVFARSALYRQITATTFTRSPTSSVRFLTTDVKENVSENKDSMKDEVSQAEKQLQEEKSKLQKQLDELTDKYKRALAETENVRNQNKKQLEDIRLYAIQGFCKDLLEIADILGQATESVQKSELDSSPSFKSLFEGLKMTESQLLKVFSRHGLTKIEPLGEKFNPNLHEALFELPVPDKTPGTVAVVSKIGYKLHDRTVRPAIVGVAKAP</sequence>
<keyword evidence="6" id="KW-1185">Reference proteome</keyword>
<dbReference type="Pfam" id="PF01025">
    <property type="entry name" value="GrpE"/>
    <property type="match status" value="1"/>
</dbReference>
<dbReference type="Gene3D" id="2.30.22.10">
    <property type="entry name" value="Head domain of nucleotide exchange factor GrpE"/>
    <property type="match status" value="1"/>
</dbReference>
<feature type="coiled-coil region" evidence="5">
    <location>
        <begin position="39"/>
        <end position="98"/>
    </location>
</feature>